<dbReference type="EMBL" id="JAVTTO010000004">
    <property type="protein sequence ID" value="MDT7833075.1"/>
    <property type="molecule type" value="Genomic_DNA"/>
</dbReference>
<name>A0ABU3LH79_9FLAO</name>
<dbReference type="PROSITE" id="PS51257">
    <property type="entry name" value="PROKAR_LIPOPROTEIN"/>
    <property type="match status" value="1"/>
</dbReference>
<proteinExistence type="predicted"/>
<accession>A0ABU3LH79</accession>
<dbReference type="InterPro" id="IPR032710">
    <property type="entry name" value="NTF2-like_dom_sf"/>
</dbReference>
<dbReference type="InterPro" id="IPR039437">
    <property type="entry name" value="FrzH/put_lumazine-bd"/>
</dbReference>
<dbReference type="RefSeq" id="WP_349242326.1">
    <property type="nucleotide sequence ID" value="NZ_JAVTTO010000004.1"/>
</dbReference>
<dbReference type="Pfam" id="PF12893">
    <property type="entry name" value="Lumazine_bd_2"/>
    <property type="match status" value="1"/>
</dbReference>
<reference evidence="1 2" key="1">
    <citation type="submission" date="2023-09" db="EMBL/GenBank/DDBJ databases">
        <title>Novel taxa isolated from Blanes Bay.</title>
        <authorList>
            <person name="Rey-Velasco X."/>
            <person name="Lucena T."/>
        </authorList>
    </citation>
    <scope>NUCLEOTIDE SEQUENCE [LARGE SCALE GENOMIC DNA]</scope>
    <source>
        <strain evidence="1 2">S356</strain>
    </source>
</reference>
<sequence>MKKRITALFVSMIVATVFITSCNTKHGEKHEHSHHSEKKFDNVEHANVENAIKDYVEGIYLVDSTRIERSVDSTMRKIGYWYHPKKKEYVDNLPMTYTQLVSLAARWNKDGKRADESSPKKIEIYDINSKSASAKLTAAWGIDYFHLSKVNGQWKIMNVLWQSIPEPEE</sequence>
<protein>
    <submittedName>
        <fullName evidence="1">Nuclear transport factor 2 family protein</fullName>
    </submittedName>
</protein>
<evidence type="ECO:0000313" key="1">
    <source>
        <dbReference type="EMBL" id="MDT7833075.1"/>
    </source>
</evidence>
<dbReference type="Gene3D" id="3.10.450.50">
    <property type="match status" value="1"/>
</dbReference>
<gene>
    <name evidence="1" type="ORF">RQM59_11825</name>
</gene>
<dbReference type="Proteomes" id="UP001257277">
    <property type="component" value="Unassembled WGS sequence"/>
</dbReference>
<keyword evidence="2" id="KW-1185">Reference proteome</keyword>
<comment type="caution">
    <text evidence="1">The sequence shown here is derived from an EMBL/GenBank/DDBJ whole genome shotgun (WGS) entry which is preliminary data.</text>
</comment>
<evidence type="ECO:0000313" key="2">
    <source>
        <dbReference type="Proteomes" id="UP001257277"/>
    </source>
</evidence>
<organism evidence="1 2">
    <name type="scientific">Asprobacillus argus</name>
    <dbReference type="NCBI Taxonomy" id="3076534"/>
    <lineage>
        <taxon>Bacteria</taxon>
        <taxon>Pseudomonadati</taxon>
        <taxon>Bacteroidota</taxon>
        <taxon>Flavobacteriia</taxon>
        <taxon>Flavobacteriales</taxon>
        <taxon>Flavobacteriaceae</taxon>
        <taxon>Asprobacillus</taxon>
    </lineage>
</organism>
<dbReference type="SUPFAM" id="SSF54427">
    <property type="entry name" value="NTF2-like"/>
    <property type="match status" value="1"/>
</dbReference>